<dbReference type="InterPro" id="IPR041677">
    <property type="entry name" value="DNA2/NAM7_AAA_11"/>
</dbReference>
<dbReference type="InterPro" id="IPR013986">
    <property type="entry name" value="DExx_box_DNA_helicase_dom_sf"/>
</dbReference>
<dbReference type="PANTHER" id="PTHR21529:SF4">
    <property type="entry name" value="TPR AND ANKYRIN REPEAT-CONTAINING PROTEIN 1"/>
    <property type="match status" value="1"/>
</dbReference>
<dbReference type="InterPro" id="IPR045529">
    <property type="entry name" value="DUF6469"/>
</dbReference>
<comment type="caution">
    <text evidence="8">The sequence shown here is derived from an EMBL/GenBank/DDBJ whole genome shotgun (WGS) entry which is preliminary data.</text>
</comment>
<accession>A0AAD8MLH6</accession>
<dbReference type="Pfam" id="PF00580">
    <property type="entry name" value="UvrD-helicase"/>
    <property type="match status" value="1"/>
</dbReference>
<evidence type="ECO:0000256" key="5">
    <source>
        <dbReference type="PROSITE-ProRule" id="PRU00560"/>
    </source>
</evidence>
<dbReference type="InterPro" id="IPR047187">
    <property type="entry name" value="SF1_C_Upf1"/>
</dbReference>
<gene>
    <name evidence="8" type="ORF">POM88_027459</name>
</gene>
<keyword evidence="2 5" id="KW-0378">Hydrolase</keyword>
<dbReference type="InterPro" id="IPR041679">
    <property type="entry name" value="DNA2/NAM7-like_C"/>
</dbReference>
<evidence type="ECO:0000313" key="9">
    <source>
        <dbReference type="Proteomes" id="UP001237642"/>
    </source>
</evidence>
<dbReference type="Pfam" id="PF13361">
    <property type="entry name" value="UvrD_C"/>
    <property type="match status" value="1"/>
</dbReference>
<dbReference type="Proteomes" id="UP001237642">
    <property type="component" value="Unassembled WGS sequence"/>
</dbReference>
<dbReference type="Gene3D" id="1.10.10.160">
    <property type="match status" value="1"/>
</dbReference>
<keyword evidence="1 5" id="KW-0547">Nucleotide-binding</keyword>
<proteinExistence type="predicted"/>
<dbReference type="EMBL" id="JAUIZM010000006">
    <property type="protein sequence ID" value="KAK1380715.1"/>
    <property type="molecule type" value="Genomic_DNA"/>
</dbReference>
<keyword evidence="4 5" id="KW-0067">ATP-binding</keyword>
<evidence type="ECO:0000256" key="6">
    <source>
        <dbReference type="SAM" id="MobiDB-lite"/>
    </source>
</evidence>
<evidence type="ECO:0000256" key="1">
    <source>
        <dbReference type="ARBA" id="ARBA00022741"/>
    </source>
</evidence>
<reference evidence="8" key="2">
    <citation type="submission" date="2023-05" db="EMBL/GenBank/DDBJ databases">
        <authorList>
            <person name="Schelkunov M.I."/>
        </authorList>
    </citation>
    <scope>NUCLEOTIDE SEQUENCE</scope>
    <source>
        <strain evidence="8">Hsosn_3</strain>
        <tissue evidence="8">Leaf</tissue>
    </source>
</reference>
<dbReference type="InterPro" id="IPR014016">
    <property type="entry name" value="UvrD-like_ATP-bd"/>
</dbReference>
<feature type="compositionally biased region" description="Polar residues" evidence="6">
    <location>
        <begin position="2802"/>
        <end position="2817"/>
    </location>
</feature>
<dbReference type="PANTHER" id="PTHR21529">
    <property type="entry name" value="MAMMARY TURMOR VIRUS RECEPTOR HOMOLOG 1, 2 MTVR1, 2"/>
    <property type="match status" value="1"/>
</dbReference>
<feature type="binding site" evidence="5">
    <location>
        <begin position="1122"/>
        <end position="1129"/>
    </location>
    <ligand>
        <name>ATP</name>
        <dbReference type="ChEBI" id="CHEBI:30616"/>
    </ligand>
</feature>
<dbReference type="Pfam" id="PF13087">
    <property type="entry name" value="AAA_12"/>
    <property type="match status" value="1"/>
</dbReference>
<evidence type="ECO:0000259" key="7">
    <source>
        <dbReference type="PROSITE" id="PS51198"/>
    </source>
</evidence>
<evidence type="ECO:0000256" key="2">
    <source>
        <dbReference type="ARBA" id="ARBA00022801"/>
    </source>
</evidence>
<feature type="compositionally biased region" description="Basic residues" evidence="6">
    <location>
        <begin position="2820"/>
        <end position="2838"/>
    </location>
</feature>
<evidence type="ECO:0000256" key="4">
    <source>
        <dbReference type="ARBA" id="ARBA00022840"/>
    </source>
</evidence>
<sequence>MFVEQTLLLMNILLENLTLENYLQMMEEVYSDSKKPKDERVTNLTDLVFSWSLEDIFNDKLYADQVEKIPTTFRSAEQYLASFIFPLLEETRNELASSMEIMHSAPFAEVTYFDQAKSHGTLMYHVKVDHWENTFSDRGKESYKTLPGDILLLSYANPQSFSDLRHLGKMWAFGSVINISDDDNEDISSSSRFKIEVLKDIEFKDGGKSLFVVFLMNVTTNNRIWKALHMLRNLNVINKVLCIKEGVKVEENCKVCCEFDSSQLTDTYATSVSDLNKSQADAVLNALLKVKCDHVPSVELIWGPPGTGKTKTVSVLLLNLLKLKMRTLVCAPSNIAITEVASRLQKLLTESCKAEYQEGYTYNSYGDVLLIGNKSRLKVSSDIENIYLDYRADRLAECLGPLTGWKHCLSSMVNLLENCVEQYNVYMENDMINPEENHENESNNLKFKSFLEYIRARFQCTVSPVRQCLLVFCTHLPISFIGESTYQDMVTLTHSLNSLEKLLFHDNIVSDILERVFLDQEVVKHSPRSCVDMSLLCCLRTKSISVGKSLCRSLGKLKLPSVMNRAFINEFCFQRASLILCTVSSSFKLHSVVMEPLKVLLIDEAAQLKECESVIPLQLKGVQHAILIGDECQLPATVHSTISDDAGFGRSLFERLSLLDHSKHLLNVQYRMHPSISFFPNLSFYHNQILNAQNVQCLSYKKNYLPGPMFGPYSFINVVGGKEEMDDVGHSRRNMVEVAVAVKIVQDLYKAWTGSRKKLSIGVVSPYSAQVVAIEDKIRGKYKLDGFSVKVKSVDGFQGGEEDIIMISTVRSNSNGSIGFIRSPQRTNVALTRARYSLWILGNERTLTSGESIWKALVNDAKNRNCFFNADEDKNLAKTIVDMKKELDQLEDLLNSASVFFRSARWKVIFSENFRKSFGKLNSRLKKTVLNLLLKLSSGWRPKNKIVDSVCENSLQILKKFKVESLYVVCTIDIVKEVNYKQVLKIWDVLSVNEIPKLVKRLDNIFFMYTDDFINHCKEKLLEGNLEIPKCWGTACEIVRYKMNSDDGLAGKSQCNLIQGRSYAENSRVNESLLLMKFYPLSSVVVDHLLSDHECKNMDLPFEVTDEEMEIILREKSSFILGRSGTGKTTVLTMKLYQREHRHYIATQGYWIDESSNALNLKQKVEPYECKEESKELVLRQLFVTVSPKLCYAVKHHVSQLKSFARGGKFSEEKLIDKDGMDDAADFKDIPDSFHDIPANSYPLVLTYQKFLMMLDGTLENSYFERFHDARQLCHDRCMGSSSVAFQTFVRMKEVSYDKFYSCYWDHFSVKLTKKLDASRVFTEIISYIKGGIQAVEACDCKLGRDEYLRIAESRVSTLSRQDREKVYDIYKDYEKMKLERGEYDLADFVIDLHRRLRNGRFEGHKMDFVYIDEVQDLTMSQISLFKYVCENVDEGFVFSGDTAQTIARGIDFRFEDIRSLFYKVFIKSGSGGFVEKKGNGRLSEIFNLSQNFRTHDAVLQLAQSVIALIYRFFPNFIDVLDPETCLISGEAPVLLEPGNEENAIVTIFGNTGSADRKIVGFGAEQVILVRDDSARNDILSFVGKQALILTILECKGLEFQDVLLYNFFGSSPLKNQWRVVYEYMNEQDLLDDTCLSYPSFDVARHNLLSSELKQLYVAITRTRQRLWISESVEDLSKPMFDYWKRKGLVQVRKLDDSLAQAMQVASSSEEWKSRGKKLYFELNYEMATMCFERAGDATWEKRAKASGLKAAAERIRESNPKVACTYLRESAKMFESIGKAESAALCYCELGEFERAGRIYLDKCGESELKKAAECFSLAGSYAMAAEVYAKGSHFSECLSVCTKAKLFDVGLQYIEYWKQHKFEDNGVVRNKHIENIEHKFLEGCARNFHELKDKKNMMKFVRAFYSLDLKRTFLNSVDCLDELSLLEEESGNFFEAAEIARMIGDLLHEADLRGKSGHFSEASSLILWYVCCNSLWMNGSKGWPLKQFTKKVDLFWKAKEFAKKVSEPLYELVCLEINILSHEKSILADLGRYLKESQKHTSVRGEIISLHKILDAHFSTNATKYVWEDELPVHNSSYSEDMISQNKVSVTSLVYFWSAWKENIEKLFEFLGCLGSKELSEFLGHGEFCLNYFGVRRHSSNLNSTFVVLVPHVEWLRNVNGRALYKNRNLIYVDCQQFVCAAQCYWQTELLSVGMNLLQTLEAIFNLTTKNGLSVFAQSVCLINMFEVAKCLLNCKFLNCKYQESKALLNFVDLSTRYIQIVFPLDWRRPMSESFVCLRGTDLSQKLLEEAIVREMSNRRELTYGEIGEVVVMWLGTSKPPELYQKILKRFEDIVPWMTFIKNLNTDVDGNSQDKSDLESPSKLALREFTLVRSFYKALEDTYGANWRGINYISPNRFLYLMDRLLVMVSRFEQFFITTRSSFVEWILCQHTNAYPCRSLVAGSQLLSLGEIYDFLASMVHHVLNNKFDTEVWIRRSKLNYSFYYPLLVLKLFEILCILCLYSKNYNGLLLSLLGKSDVTCMLPKDLHNVLRQSTEYNYIDLSPNVLSKVFTKIGDPLVTISFGKSYPEKYRVSICVDMEAIHCREDIIRVLFPRNAQEPEKGALNTSGMEKHLSGGDAIGMSSLNLSSNVPLADLNTNVLSLKMNCVFGDMVDALKKSGSRKVESFINFMSNVAKLKVGVDNNIVFLTAAISQLSANPCDGDGESAFSESNKMLDELKELSSAFDTRDKRYPHNFQSIGELLNSLQSKRQKLETILDQPLLEKSTLAENVVDSSDITESHEGVEEENAEEDRNPGKGKVSSTKTVASGTQNASANKKTGRKKGKGSNNKSKKKKR</sequence>
<dbReference type="GO" id="GO:0004386">
    <property type="term" value="F:helicase activity"/>
    <property type="evidence" value="ECO:0007669"/>
    <property type="project" value="UniProtKB-UniRule"/>
</dbReference>
<dbReference type="SUPFAM" id="SSF52540">
    <property type="entry name" value="P-loop containing nucleoside triphosphate hydrolases"/>
    <property type="match status" value="2"/>
</dbReference>
<dbReference type="PROSITE" id="PS51198">
    <property type="entry name" value="UVRD_HELICASE_ATP_BIND"/>
    <property type="match status" value="1"/>
</dbReference>
<dbReference type="InterPro" id="IPR027417">
    <property type="entry name" value="P-loop_NTPase"/>
</dbReference>
<dbReference type="GO" id="GO:0016787">
    <property type="term" value="F:hydrolase activity"/>
    <property type="evidence" value="ECO:0007669"/>
    <property type="project" value="UniProtKB-UniRule"/>
</dbReference>
<keyword evidence="3 5" id="KW-0347">Helicase</keyword>
<dbReference type="CDD" id="cd18808">
    <property type="entry name" value="SF1_C_Upf1"/>
    <property type="match status" value="1"/>
</dbReference>
<keyword evidence="9" id="KW-1185">Reference proteome</keyword>
<dbReference type="Pfam" id="PF13086">
    <property type="entry name" value="AAA_11"/>
    <property type="match status" value="1"/>
</dbReference>
<dbReference type="GO" id="GO:0005524">
    <property type="term" value="F:ATP binding"/>
    <property type="evidence" value="ECO:0007669"/>
    <property type="project" value="UniProtKB-UniRule"/>
</dbReference>
<dbReference type="InterPro" id="IPR014017">
    <property type="entry name" value="DNA_helicase_UvrD-like_C"/>
</dbReference>
<reference evidence="8" key="1">
    <citation type="submission" date="2023-02" db="EMBL/GenBank/DDBJ databases">
        <title>Genome of toxic invasive species Heracleum sosnowskyi carries increased number of genes despite the absence of recent whole-genome duplications.</title>
        <authorList>
            <person name="Schelkunov M."/>
            <person name="Shtratnikova V."/>
            <person name="Makarenko M."/>
            <person name="Klepikova A."/>
            <person name="Omelchenko D."/>
            <person name="Novikova G."/>
            <person name="Obukhova E."/>
            <person name="Bogdanov V."/>
            <person name="Penin A."/>
            <person name="Logacheva M."/>
        </authorList>
    </citation>
    <scope>NUCLEOTIDE SEQUENCE</scope>
    <source>
        <strain evidence="8">Hsosn_3</strain>
        <tissue evidence="8">Leaf</tissue>
    </source>
</reference>
<dbReference type="Pfam" id="PF20073">
    <property type="entry name" value="DUF6469"/>
    <property type="match status" value="1"/>
</dbReference>
<dbReference type="Gene3D" id="3.40.50.300">
    <property type="entry name" value="P-loop containing nucleotide triphosphate hydrolases"/>
    <property type="match status" value="4"/>
</dbReference>
<protein>
    <submittedName>
        <fullName evidence="8">UvrD-like helicase ATP-binding domain-containing protein</fullName>
    </submittedName>
</protein>
<feature type="domain" description="UvrD-like helicase ATP-binding" evidence="7">
    <location>
        <begin position="1101"/>
        <end position="1496"/>
    </location>
</feature>
<organism evidence="8 9">
    <name type="scientific">Heracleum sosnowskyi</name>
    <dbReference type="NCBI Taxonomy" id="360622"/>
    <lineage>
        <taxon>Eukaryota</taxon>
        <taxon>Viridiplantae</taxon>
        <taxon>Streptophyta</taxon>
        <taxon>Embryophyta</taxon>
        <taxon>Tracheophyta</taxon>
        <taxon>Spermatophyta</taxon>
        <taxon>Magnoliopsida</taxon>
        <taxon>eudicotyledons</taxon>
        <taxon>Gunneridae</taxon>
        <taxon>Pentapetalae</taxon>
        <taxon>asterids</taxon>
        <taxon>campanulids</taxon>
        <taxon>Apiales</taxon>
        <taxon>Apiaceae</taxon>
        <taxon>Apioideae</taxon>
        <taxon>apioid superclade</taxon>
        <taxon>Tordylieae</taxon>
        <taxon>Tordyliinae</taxon>
        <taxon>Heracleum</taxon>
    </lineage>
</organism>
<dbReference type="InterPro" id="IPR039904">
    <property type="entry name" value="TRANK1"/>
</dbReference>
<dbReference type="FunFam" id="3.40.50.300:FF:000326">
    <property type="entry name" value="P-loop containing nucleoside triphosphate hydrolase"/>
    <property type="match status" value="1"/>
</dbReference>
<name>A0AAD8MLH6_9APIA</name>
<evidence type="ECO:0000313" key="8">
    <source>
        <dbReference type="EMBL" id="KAK1380715.1"/>
    </source>
</evidence>
<evidence type="ECO:0000256" key="3">
    <source>
        <dbReference type="ARBA" id="ARBA00022806"/>
    </source>
</evidence>
<feature type="region of interest" description="Disordered" evidence="6">
    <location>
        <begin position="2774"/>
        <end position="2838"/>
    </location>
</feature>
<dbReference type="GO" id="GO:0005694">
    <property type="term" value="C:chromosome"/>
    <property type="evidence" value="ECO:0007669"/>
    <property type="project" value="UniProtKB-ARBA"/>
</dbReference>